<dbReference type="Gene3D" id="3.40.50.12780">
    <property type="entry name" value="N-terminal domain of ligase-like"/>
    <property type="match status" value="1"/>
</dbReference>
<dbReference type="PANTHER" id="PTHR43767:SF1">
    <property type="entry name" value="NONRIBOSOMAL PEPTIDE SYNTHASE PES1 (EUROFUNG)-RELATED"/>
    <property type="match status" value="1"/>
</dbReference>
<feature type="domain" description="AMP-dependent synthetase/ligase" evidence="2">
    <location>
        <begin position="102"/>
        <end position="283"/>
    </location>
</feature>
<accession>A0ABP8U091</accession>
<dbReference type="Proteomes" id="UP001500212">
    <property type="component" value="Unassembled WGS sequence"/>
</dbReference>
<proteinExistence type="predicted"/>
<dbReference type="SUPFAM" id="SSF56801">
    <property type="entry name" value="Acetyl-CoA synthetase-like"/>
    <property type="match status" value="1"/>
</dbReference>
<comment type="caution">
    <text evidence="3">The sequence shown here is derived from an EMBL/GenBank/DDBJ whole genome shotgun (WGS) entry which is preliminary data.</text>
</comment>
<dbReference type="RefSeq" id="WP_345365572.1">
    <property type="nucleotide sequence ID" value="NZ_BAABHJ010000039.1"/>
</dbReference>
<sequence>MPDWTISTTGTDPAPAQVLAEETHLPLTRPISQPSAYLLHGSDQARIAAAAQATLQAGHRLVLLPGPPTGALPDGTVVQIDERRVRADAHTGGDVRGGWDVAMFTSGSTTGTPRGYGFTRAQLDQVTAWYEQIYHVTKDSIIVTALPAAYNFTFVAGVLLAARLGARLHLSRSLPRVLHDAKHLAGTADRLIVLANPVILDHAQAAGPLPRHVLVDSGGAPLSTTAVMDYRNHGIDLREGYGLTETASLTHFDAEAGINSLGTVGTEMPGVRTIVDTAGGEPVIELTSPTIGIPLDLTEPAADDRLRTTDLGRLDDRSRLRLLGRADDNQIGGLWPRDLLDVLGPLLRRRCALIRHHGGQATIRLLSDVSTEYATAIQCRAADALGISPDDVAVAGQGTAPLLHSVKLSRDPQR</sequence>
<dbReference type="Pfam" id="PF00501">
    <property type="entry name" value="AMP-binding"/>
    <property type="match status" value="1"/>
</dbReference>
<protein>
    <recommendedName>
        <fullName evidence="2">AMP-dependent synthetase/ligase domain-containing protein</fullName>
    </recommendedName>
</protein>
<keyword evidence="1" id="KW-0472">Membrane</keyword>
<reference evidence="4" key="1">
    <citation type="journal article" date="2019" name="Int. J. Syst. Evol. Microbiol.">
        <title>The Global Catalogue of Microorganisms (GCM) 10K type strain sequencing project: providing services to taxonomists for standard genome sequencing and annotation.</title>
        <authorList>
            <consortium name="The Broad Institute Genomics Platform"/>
            <consortium name="The Broad Institute Genome Sequencing Center for Infectious Disease"/>
            <person name="Wu L."/>
            <person name="Ma J."/>
        </authorList>
    </citation>
    <scope>NUCLEOTIDE SEQUENCE [LARGE SCALE GENOMIC DNA]</scope>
    <source>
        <strain evidence="4">JCM 17938</strain>
    </source>
</reference>
<gene>
    <name evidence="3" type="ORF">GCM10023195_77370</name>
</gene>
<keyword evidence="1" id="KW-1133">Transmembrane helix</keyword>
<evidence type="ECO:0000259" key="2">
    <source>
        <dbReference type="Pfam" id="PF00501"/>
    </source>
</evidence>
<evidence type="ECO:0000313" key="4">
    <source>
        <dbReference type="Proteomes" id="UP001500212"/>
    </source>
</evidence>
<dbReference type="PANTHER" id="PTHR43767">
    <property type="entry name" value="LONG-CHAIN-FATTY-ACID--COA LIGASE"/>
    <property type="match status" value="1"/>
</dbReference>
<evidence type="ECO:0000313" key="3">
    <source>
        <dbReference type="EMBL" id="GAA4617335.1"/>
    </source>
</evidence>
<keyword evidence="4" id="KW-1185">Reference proteome</keyword>
<dbReference type="InterPro" id="IPR050237">
    <property type="entry name" value="ATP-dep_AMP-bd_enzyme"/>
</dbReference>
<feature type="transmembrane region" description="Helical" evidence="1">
    <location>
        <begin position="148"/>
        <end position="166"/>
    </location>
</feature>
<dbReference type="InterPro" id="IPR000873">
    <property type="entry name" value="AMP-dep_synth/lig_dom"/>
</dbReference>
<dbReference type="InterPro" id="IPR042099">
    <property type="entry name" value="ANL_N_sf"/>
</dbReference>
<evidence type="ECO:0000256" key="1">
    <source>
        <dbReference type="SAM" id="Phobius"/>
    </source>
</evidence>
<keyword evidence="1" id="KW-0812">Transmembrane</keyword>
<organism evidence="3 4">
    <name type="scientific">Actinoallomurus liliacearum</name>
    <dbReference type="NCBI Taxonomy" id="1080073"/>
    <lineage>
        <taxon>Bacteria</taxon>
        <taxon>Bacillati</taxon>
        <taxon>Actinomycetota</taxon>
        <taxon>Actinomycetes</taxon>
        <taxon>Streptosporangiales</taxon>
        <taxon>Thermomonosporaceae</taxon>
        <taxon>Actinoallomurus</taxon>
    </lineage>
</organism>
<name>A0ABP8U091_9ACTN</name>
<dbReference type="EMBL" id="BAABHJ010000039">
    <property type="protein sequence ID" value="GAA4617335.1"/>
    <property type="molecule type" value="Genomic_DNA"/>
</dbReference>